<organism evidence="9 11">
    <name type="scientific">Kurthia zopfii</name>
    <dbReference type="NCBI Taxonomy" id="1650"/>
    <lineage>
        <taxon>Bacteria</taxon>
        <taxon>Bacillati</taxon>
        <taxon>Bacillota</taxon>
        <taxon>Bacilli</taxon>
        <taxon>Bacillales</taxon>
        <taxon>Caryophanaceae</taxon>
        <taxon>Kurthia</taxon>
    </lineage>
</organism>
<dbReference type="Proteomes" id="UP000294641">
    <property type="component" value="Unassembled WGS sequence"/>
</dbReference>
<evidence type="ECO:0000313" key="11">
    <source>
        <dbReference type="Proteomes" id="UP000254330"/>
    </source>
</evidence>
<feature type="transmembrane region" description="Helical" evidence="7">
    <location>
        <begin position="172"/>
        <end position="190"/>
    </location>
</feature>
<feature type="transmembrane region" description="Helical" evidence="7">
    <location>
        <begin position="121"/>
        <end position="142"/>
    </location>
</feature>
<dbReference type="Pfam" id="PF01694">
    <property type="entry name" value="Rhomboid"/>
    <property type="match status" value="1"/>
</dbReference>
<dbReference type="EMBL" id="SNZG01000004">
    <property type="protein sequence ID" value="TDR42214.1"/>
    <property type="molecule type" value="Genomic_DNA"/>
</dbReference>
<dbReference type="EC" id="3.4.21.105" evidence="9"/>
<dbReference type="InterPro" id="IPR050925">
    <property type="entry name" value="Rhomboid_protease_S54"/>
</dbReference>
<dbReference type="OrthoDB" id="9813074at2"/>
<keyword evidence="6 7" id="KW-0472">Membrane</keyword>
<keyword evidence="12" id="KW-1185">Reference proteome</keyword>
<feature type="transmembrane region" description="Helical" evidence="7">
    <location>
        <begin position="149"/>
        <end position="166"/>
    </location>
</feature>
<accession>A0A2U3AFL3</accession>
<feature type="transmembrane region" description="Helical" evidence="7">
    <location>
        <begin position="12"/>
        <end position="37"/>
    </location>
</feature>
<comment type="subcellular location">
    <subcellularLocation>
        <location evidence="1">Membrane</location>
        <topology evidence="1">Multi-pass membrane protein</topology>
    </subcellularLocation>
</comment>
<evidence type="ECO:0000256" key="2">
    <source>
        <dbReference type="ARBA" id="ARBA00009045"/>
    </source>
</evidence>
<evidence type="ECO:0000256" key="4">
    <source>
        <dbReference type="ARBA" id="ARBA00022801"/>
    </source>
</evidence>
<feature type="transmembrane region" description="Helical" evidence="7">
    <location>
        <begin position="57"/>
        <end position="84"/>
    </location>
</feature>
<evidence type="ECO:0000256" key="5">
    <source>
        <dbReference type="ARBA" id="ARBA00022989"/>
    </source>
</evidence>
<comment type="similarity">
    <text evidence="2">Belongs to the peptidase S54 family.</text>
</comment>
<keyword evidence="5 7" id="KW-1133">Transmembrane helix</keyword>
<name>A0A2U3AFL3_9BACL</name>
<proteinExistence type="inferred from homology"/>
<dbReference type="InterPro" id="IPR035952">
    <property type="entry name" value="Rhomboid-like_sf"/>
</dbReference>
<reference evidence="10 12" key="2">
    <citation type="submission" date="2019-03" db="EMBL/GenBank/DDBJ databases">
        <title>Genomic Encyclopedia of Type Strains, Phase IV (KMG-IV): sequencing the most valuable type-strain genomes for metagenomic binning, comparative biology and taxonomic classification.</title>
        <authorList>
            <person name="Goeker M."/>
        </authorList>
    </citation>
    <scope>NUCLEOTIDE SEQUENCE [LARGE SCALE GENOMIC DNA]</scope>
    <source>
        <strain evidence="10 12">DSM 20580</strain>
    </source>
</reference>
<evidence type="ECO:0000313" key="12">
    <source>
        <dbReference type="Proteomes" id="UP000294641"/>
    </source>
</evidence>
<evidence type="ECO:0000256" key="3">
    <source>
        <dbReference type="ARBA" id="ARBA00022692"/>
    </source>
</evidence>
<dbReference type="Gene3D" id="1.20.1540.10">
    <property type="entry name" value="Rhomboid-like"/>
    <property type="match status" value="1"/>
</dbReference>
<evidence type="ECO:0000256" key="1">
    <source>
        <dbReference type="ARBA" id="ARBA00004141"/>
    </source>
</evidence>
<dbReference type="GO" id="GO:0004252">
    <property type="term" value="F:serine-type endopeptidase activity"/>
    <property type="evidence" value="ECO:0007669"/>
    <property type="project" value="InterPro"/>
</dbReference>
<keyword evidence="9" id="KW-0645">Protease</keyword>
<evidence type="ECO:0000259" key="8">
    <source>
        <dbReference type="Pfam" id="PF01694"/>
    </source>
</evidence>
<dbReference type="PANTHER" id="PTHR43731:SF14">
    <property type="entry name" value="PRESENILIN-ASSOCIATED RHOMBOID-LIKE PROTEIN, MITOCHONDRIAL"/>
    <property type="match status" value="1"/>
</dbReference>
<dbReference type="InterPro" id="IPR022764">
    <property type="entry name" value="Peptidase_S54_rhomboid_dom"/>
</dbReference>
<protein>
    <submittedName>
        <fullName evidence="9 10">Rhomboid protease GluP</fullName>
        <ecNumber evidence="9">3.4.21.105</ecNumber>
    </submittedName>
</protein>
<dbReference type="GO" id="GO:0016020">
    <property type="term" value="C:membrane"/>
    <property type="evidence" value="ECO:0007669"/>
    <property type="project" value="UniProtKB-SubCell"/>
</dbReference>
<feature type="domain" description="Peptidase S54 rhomboid" evidence="8">
    <location>
        <begin position="55"/>
        <end position="190"/>
    </location>
</feature>
<sequence>MFNRTETLKQYIGLYPVISILIGINLIVFILGLFPSMQLQIMYYGVANNYMISQGEYWRLFSAIFLHAGFLHLLFNMFGLYVFGPELERIAGKLRFFTIYLLSGILANVATYVIQPLDYSSVGASGAIFGIFGAYLALVYYTRKTMPQFKQLILPLVGISVMMTFVQPNINVTAHLVGLLIGFLLGMYQFHPKRLARWTKLRNK</sequence>
<dbReference type="Proteomes" id="UP000254330">
    <property type="component" value="Unassembled WGS sequence"/>
</dbReference>
<gene>
    <name evidence="9" type="primary">gluP</name>
    <name evidence="10" type="ORF">DFR61_104104</name>
    <name evidence="9" type="ORF">NCTC10597_02659</name>
</gene>
<dbReference type="EMBL" id="UGNP01000001">
    <property type="protein sequence ID" value="STX10867.1"/>
    <property type="molecule type" value="Genomic_DNA"/>
</dbReference>
<dbReference type="RefSeq" id="WP_109348863.1">
    <property type="nucleotide sequence ID" value="NZ_BJUE01000002.1"/>
</dbReference>
<dbReference type="PANTHER" id="PTHR43731">
    <property type="entry name" value="RHOMBOID PROTEASE"/>
    <property type="match status" value="1"/>
</dbReference>
<dbReference type="GO" id="GO:0006508">
    <property type="term" value="P:proteolysis"/>
    <property type="evidence" value="ECO:0007669"/>
    <property type="project" value="UniProtKB-KW"/>
</dbReference>
<keyword evidence="3 7" id="KW-0812">Transmembrane</keyword>
<feature type="transmembrane region" description="Helical" evidence="7">
    <location>
        <begin position="96"/>
        <end position="115"/>
    </location>
</feature>
<keyword evidence="4 9" id="KW-0378">Hydrolase</keyword>
<evidence type="ECO:0000256" key="6">
    <source>
        <dbReference type="ARBA" id="ARBA00023136"/>
    </source>
</evidence>
<reference evidence="9 11" key="1">
    <citation type="submission" date="2018-06" db="EMBL/GenBank/DDBJ databases">
        <authorList>
            <consortium name="Pathogen Informatics"/>
            <person name="Doyle S."/>
        </authorList>
    </citation>
    <scope>NUCLEOTIDE SEQUENCE [LARGE SCALE GENOMIC DNA]</scope>
    <source>
        <strain evidence="9 11">NCTC10597</strain>
    </source>
</reference>
<dbReference type="AlphaFoldDB" id="A0A2U3AFL3"/>
<comment type="caution">
    <text evidence="9">The sequence shown here is derived from an EMBL/GenBank/DDBJ whole genome shotgun (WGS) entry which is preliminary data.</text>
</comment>
<dbReference type="SUPFAM" id="SSF144091">
    <property type="entry name" value="Rhomboid-like"/>
    <property type="match status" value="1"/>
</dbReference>
<evidence type="ECO:0000313" key="9">
    <source>
        <dbReference type="EMBL" id="STX10867.1"/>
    </source>
</evidence>
<evidence type="ECO:0000256" key="7">
    <source>
        <dbReference type="SAM" id="Phobius"/>
    </source>
</evidence>
<evidence type="ECO:0000313" key="10">
    <source>
        <dbReference type="EMBL" id="TDR42214.1"/>
    </source>
</evidence>